<feature type="transmembrane region" description="Helical" evidence="1">
    <location>
        <begin position="54"/>
        <end position="87"/>
    </location>
</feature>
<feature type="transmembrane region" description="Helical" evidence="1">
    <location>
        <begin position="20"/>
        <end position="42"/>
    </location>
</feature>
<keyword evidence="1" id="KW-0812">Transmembrane</keyword>
<sequence length="112" mass="11730">MQRLRAACTLPRPVNLPWTFAWTLHLGAALYACNLAVGVSAQMFHAKFGAVHHWLYGVVFTAAIAATVLAFHPALPITILALAIMPLTKPGGAAHPAVATAGALGYLGAYLL</sequence>
<organism evidence="2 3">
    <name type="scientific">Enhygromyxa salina</name>
    <dbReference type="NCBI Taxonomy" id="215803"/>
    <lineage>
        <taxon>Bacteria</taxon>
        <taxon>Pseudomonadati</taxon>
        <taxon>Myxococcota</taxon>
        <taxon>Polyangia</taxon>
        <taxon>Nannocystales</taxon>
        <taxon>Nannocystaceae</taxon>
        <taxon>Enhygromyxa</taxon>
    </lineage>
</organism>
<evidence type="ECO:0000256" key="1">
    <source>
        <dbReference type="SAM" id="Phobius"/>
    </source>
</evidence>
<protein>
    <submittedName>
        <fullName evidence="2">Uncharacterized protein</fullName>
    </submittedName>
</protein>
<reference evidence="2 3" key="1">
    <citation type="submission" date="2018-03" db="EMBL/GenBank/DDBJ databases">
        <title>Draft Genome Sequences of the Obligatory Marine Myxobacteria Enhygromyxa salina SWB007.</title>
        <authorList>
            <person name="Poehlein A."/>
            <person name="Moghaddam J.A."/>
            <person name="Harms H."/>
            <person name="Alanjari M."/>
            <person name="Koenig G.M."/>
            <person name="Daniel R."/>
            <person name="Schaeberle T.F."/>
        </authorList>
    </citation>
    <scope>NUCLEOTIDE SEQUENCE [LARGE SCALE GENOMIC DNA]</scope>
    <source>
        <strain evidence="2 3">SWB007</strain>
    </source>
</reference>
<evidence type="ECO:0000313" key="2">
    <source>
        <dbReference type="EMBL" id="PRP93527.1"/>
    </source>
</evidence>
<accession>A0A2S9XL13</accession>
<gene>
    <name evidence="2" type="ORF">ENSA7_79550</name>
</gene>
<feature type="transmembrane region" description="Helical" evidence="1">
    <location>
        <begin position="93"/>
        <end position="111"/>
    </location>
</feature>
<dbReference type="AlphaFoldDB" id="A0A2S9XL13"/>
<dbReference type="Proteomes" id="UP000238823">
    <property type="component" value="Unassembled WGS sequence"/>
</dbReference>
<comment type="caution">
    <text evidence="2">The sequence shown here is derived from an EMBL/GenBank/DDBJ whole genome shotgun (WGS) entry which is preliminary data.</text>
</comment>
<dbReference type="EMBL" id="PVNL01000147">
    <property type="protein sequence ID" value="PRP93527.1"/>
    <property type="molecule type" value="Genomic_DNA"/>
</dbReference>
<keyword evidence="1" id="KW-0472">Membrane</keyword>
<name>A0A2S9XL13_9BACT</name>
<proteinExistence type="predicted"/>
<evidence type="ECO:0000313" key="3">
    <source>
        <dbReference type="Proteomes" id="UP000238823"/>
    </source>
</evidence>
<keyword evidence="1" id="KW-1133">Transmembrane helix</keyword>
<dbReference type="PROSITE" id="PS51257">
    <property type="entry name" value="PROKAR_LIPOPROTEIN"/>
    <property type="match status" value="1"/>
</dbReference>